<reference evidence="1" key="1">
    <citation type="submission" date="2022-07" db="EMBL/GenBank/DDBJ databases">
        <title>Phylogenomic reconstructions and comparative analyses of Kickxellomycotina fungi.</title>
        <authorList>
            <person name="Reynolds N.K."/>
            <person name="Stajich J.E."/>
            <person name="Barry K."/>
            <person name="Grigoriev I.V."/>
            <person name="Crous P."/>
            <person name="Smith M.E."/>
        </authorList>
    </citation>
    <scope>NUCLEOTIDE SEQUENCE</scope>
    <source>
        <strain evidence="1">CBS 109366</strain>
    </source>
</reference>
<sequence length="114" mass="12071">RDAARGAGGVHAPDHRAAEQLGGGAGRHSEAGRVCPAAADPPSGGAPDAHGVCVRRRGLGRLPRRRAGPPPPGPRHGRRPPPRALRRPQPAPREPGRLQPHPDRRDGRDQRRGL</sequence>
<dbReference type="Proteomes" id="UP001140234">
    <property type="component" value="Unassembled WGS sequence"/>
</dbReference>
<name>A0ACC1JVV7_9FUNG</name>
<evidence type="ECO:0000313" key="1">
    <source>
        <dbReference type="EMBL" id="KAJ2768378.1"/>
    </source>
</evidence>
<protein>
    <submittedName>
        <fullName evidence="1">Uncharacterized protein</fullName>
    </submittedName>
</protein>
<organism evidence="1 2">
    <name type="scientific">Coemansia nantahalensis</name>
    <dbReference type="NCBI Taxonomy" id="2789366"/>
    <lineage>
        <taxon>Eukaryota</taxon>
        <taxon>Fungi</taxon>
        <taxon>Fungi incertae sedis</taxon>
        <taxon>Zoopagomycota</taxon>
        <taxon>Kickxellomycotina</taxon>
        <taxon>Kickxellomycetes</taxon>
        <taxon>Kickxellales</taxon>
        <taxon>Kickxellaceae</taxon>
        <taxon>Coemansia</taxon>
    </lineage>
</organism>
<evidence type="ECO:0000313" key="2">
    <source>
        <dbReference type="Proteomes" id="UP001140234"/>
    </source>
</evidence>
<accession>A0ACC1JVV7</accession>
<feature type="non-terminal residue" evidence="1">
    <location>
        <position position="114"/>
    </location>
</feature>
<proteinExistence type="predicted"/>
<comment type="caution">
    <text evidence="1">The sequence shown here is derived from an EMBL/GenBank/DDBJ whole genome shotgun (WGS) entry which is preliminary data.</text>
</comment>
<gene>
    <name evidence="1" type="ORF">IWQ57_003565</name>
</gene>
<keyword evidence="2" id="KW-1185">Reference proteome</keyword>
<feature type="non-terminal residue" evidence="1">
    <location>
        <position position="1"/>
    </location>
</feature>
<dbReference type="EMBL" id="JANBUJ010001191">
    <property type="protein sequence ID" value="KAJ2768378.1"/>
    <property type="molecule type" value="Genomic_DNA"/>
</dbReference>